<evidence type="ECO:0000256" key="12">
    <source>
        <dbReference type="SAM" id="MobiDB-lite"/>
    </source>
</evidence>
<dbReference type="InterPro" id="IPR018094">
    <property type="entry name" value="Thymidylate_kinase"/>
</dbReference>
<dbReference type="SUPFAM" id="SSF52540">
    <property type="entry name" value="P-loop containing nucleoside triphosphate hydrolases"/>
    <property type="match status" value="1"/>
</dbReference>
<evidence type="ECO:0000256" key="1">
    <source>
        <dbReference type="ARBA" id="ARBA00009776"/>
    </source>
</evidence>
<protein>
    <recommendedName>
        <fullName evidence="3 11">Thymidylate kinase</fullName>
        <ecNumber evidence="2 11">2.7.4.9</ecNumber>
    </recommendedName>
    <alternativeName>
        <fullName evidence="9 11">dTMP kinase</fullName>
    </alternativeName>
</protein>
<dbReference type="CDD" id="cd01672">
    <property type="entry name" value="TMPK"/>
    <property type="match status" value="1"/>
</dbReference>
<keyword evidence="5 11" id="KW-0545">Nucleotide biosynthesis</keyword>
<dbReference type="GO" id="GO:0004798">
    <property type="term" value="F:dTMP kinase activity"/>
    <property type="evidence" value="ECO:0007669"/>
    <property type="project" value="UniProtKB-EC"/>
</dbReference>
<organism evidence="14 15">
    <name type="scientific">Ancylobacter polymorphus</name>
    <dbReference type="NCBI Taxonomy" id="223390"/>
    <lineage>
        <taxon>Bacteria</taxon>
        <taxon>Pseudomonadati</taxon>
        <taxon>Pseudomonadota</taxon>
        <taxon>Alphaproteobacteria</taxon>
        <taxon>Hyphomicrobiales</taxon>
        <taxon>Xanthobacteraceae</taxon>
        <taxon>Ancylobacter</taxon>
    </lineage>
</organism>
<dbReference type="Pfam" id="PF02223">
    <property type="entry name" value="Thymidylate_kin"/>
    <property type="match status" value="1"/>
</dbReference>
<dbReference type="PROSITE" id="PS01331">
    <property type="entry name" value="THYMIDYLATE_KINASE"/>
    <property type="match status" value="1"/>
</dbReference>
<evidence type="ECO:0000256" key="8">
    <source>
        <dbReference type="ARBA" id="ARBA00022840"/>
    </source>
</evidence>
<evidence type="ECO:0000256" key="7">
    <source>
        <dbReference type="ARBA" id="ARBA00022777"/>
    </source>
</evidence>
<evidence type="ECO:0000259" key="13">
    <source>
        <dbReference type="Pfam" id="PF02223"/>
    </source>
</evidence>
<gene>
    <name evidence="11" type="primary">tmk</name>
    <name evidence="14" type="ORF">J2S75_000526</name>
</gene>
<evidence type="ECO:0000256" key="2">
    <source>
        <dbReference type="ARBA" id="ARBA00012980"/>
    </source>
</evidence>
<dbReference type="InterPro" id="IPR039430">
    <property type="entry name" value="Thymidylate_kin-like_dom"/>
</dbReference>
<keyword evidence="15" id="KW-1185">Reference proteome</keyword>
<evidence type="ECO:0000256" key="9">
    <source>
        <dbReference type="ARBA" id="ARBA00029962"/>
    </source>
</evidence>
<name>A0ABU0B6Q6_9HYPH</name>
<evidence type="ECO:0000313" key="15">
    <source>
        <dbReference type="Proteomes" id="UP001224682"/>
    </source>
</evidence>
<dbReference type="EMBL" id="JAUSUI010000001">
    <property type="protein sequence ID" value="MDQ0301515.1"/>
    <property type="molecule type" value="Genomic_DNA"/>
</dbReference>
<feature type="domain" description="Thymidylate kinase-like" evidence="13">
    <location>
        <begin position="77"/>
        <end position="268"/>
    </location>
</feature>
<dbReference type="Gene3D" id="3.40.50.300">
    <property type="entry name" value="P-loop containing nucleotide triphosphate hydrolases"/>
    <property type="match status" value="1"/>
</dbReference>
<proteinExistence type="inferred from homology"/>
<dbReference type="EC" id="2.7.4.9" evidence="2 11"/>
<dbReference type="PANTHER" id="PTHR10344:SF4">
    <property type="entry name" value="UMP-CMP KINASE 2, MITOCHONDRIAL"/>
    <property type="match status" value="1"/>
</dbReference>
<dbReference type="InterPro" id="IPR027417">
    <property type="entry name" value="P-loop_NTPase"/>
</dbReference>
<keyword evidence="4 11" id="KW-0808">Transferase</keyword>
<dbReference type="HAMAP" id="MF_00165">
    <property type="entry name" value="Thymidylate_kinase"/>
    <property type="match status" value="1"/>
</dbReference>
<keyword evidence="8 11" id="KW-0067">ATP-binding</keyword>
<reference evidence="14 15" key="1">
    <citation type="submission" date="2023-07" db="EMBL/GenBank/DDBJ databases">
        <title>Genomic Encyclopedia of Type Strains, Phase IV (KMG-IV): sequencing the most valuable type-strain genomes for metagenomic binning, comparative biology and taxonomic classification.</title>
        <authorList>
            <person name="Goeker M."/>
        </authorList>
    </citation>
    <scope>NUCLEOTIDE SEQUENCE [LARGE SCALE GENOMIC DNA]</scope>
    <source>
        <strain evidence="14 15">DSM 2457</strain>
    </source>
</reference>
<comment type="function">
    <text evidence="11">Phosphorylation of dTMP to form dTDP in both de novo and salvage pathways of dTTP synthesis.</text>
</comment>
<evidence type="ECO:0000256" key="10">
    <source>
        <dbReference type="ARBA" id="ARBA00048743"/>
    </source>
</evidence>
<evidence type="ECO:0000256" key="5">
    <source>
        <dbReference type="ARBA" id="ARBA00022727"/>
    </source>
</evidence>
<accession>A0ABU0B6Q6</accession>
<feature type="region of interest" description="Disordered" evidence="12">
    <location>
        <begin position="1"/>
        <end position="69"/>
    </location>
</feature>
<evidence type="ECO:0000256" key="11">
    <source>
        <dbReference type="HAMAP-Rule" id="MF_00165"/>
    </source>
</evidence>
<comment type="similarity">
    <text evidence="1 11">Belongs to the thymidylate kinase family.</text>
</comment>
<feature type="binding site" evidence="11">
    <location>
        <begin position="79"/>
        <end position="86"/>
    </location>
    <ligand>
        <name>ATP</name>
        <dbReference type="ChEBI" id="CHEBI:30616"/>
    </ligand>
</feature>
<dbReference type="PANTHER" id="PTHR10344">
    <property type="entry name" value="THYMIDYLATE KINASE"/>
    <property type="match status" value="1"/>
</dbReference>
<comment type="catalytic activity">
    <reaction evidence="10 11">
        <text>dTMP + ATP = dTDP + ADP</text>
        <dbReference type="Rhea" id="RHEA:13517"/>
        <dbReference type="ChEBI" id="CHEBI:30616"/>
        <dbReference type="ChEBI" id="CHEBI:58369"/>
        <dbReference type="ChEBI" id="CHEBI:63528"/>
        <dbReference type="ChEBI" id="CHEBI:456216"/>
        <dbReference type="EC" id="2.7.4.9"/>
    </reaction>
</comment>
<keyword evidence="6 11" id="KW-0547">Nucleotide-binding</keyword>
<comment type="caution">
    <text evidence="14">The sequence shown here is derived from an EMBL/GenBank/DDBJ whole genome shotgun (WGS) entry which is preliminary data.</text>
</comment>
<feature type="compositionally biased region" description="Basic residues" evidence="12">
    <location>
        <begin position="50"/>
        <end position="62"/>
    </location>
</feature>
<dbReference type="NCBIfam" id="TIGR00041">
    <property type="entry name" value="DTMP_kinase"/>
    <property type="match status" value="1"/>
</dbReference>
<keyword evidence="7 11" id="KW-0418">Kinase</keyword>
<evidence type="ECO:0000256" key="3">
    <source>
        <dbReference type="ARBA" id="ARBA00017144"/>
    </source>
</evidence>
<sequence>MPTRTPPHAPDSAESTEKAPANPPAKPRRTAKPKTVEDTSAAKPAPAAPKAKKPPAARKAATRAKAAAPATGRFITLEGGEGAGKSTQVRRLLERLQAAGIDAVGTREPGGSTGAEIMRHLILSGAAKPLGPLAEATLFAAARADHLDATIRPALARGAVVVCDRFADSTRVYQGALGNVDPRLIAALEQVTVGETRPDLTLILDLPAEEGLARAAARSGQGADRFESEGLAFHRALRAAFRALAESEPERCVLIDARGTPEAVEEAIWQAVSTRLKLPSPRRRRRT</sequence>
<dbReference type="InterPro" id="IPR018095">
    <property type="entry name" value="Thymidylate_kin_CS"/>
</dbReference>
<evidence type="ECO:0000256" key="4">
    <source>
        <dbReference type="ARBA" id="ARBA00022679"/>
    </source>
</evidence>
<evidence type="ECO:0000313" key="14">
    <source>
        <dbReference type="EMBL" id="MDQ0301515.1"/>
    </source>
</evidence>
<dbReference type="Proteomes" id="UP001224682">
    <property type="component" value="Unassembled WGS sequence"/>
</dbReference>
<evidence type="ECO:0000256" key="6">
    <source>
        <dbReference type="ARBA" id="ARBA00022741"/>
    </source>
</evidence>